<feature type="compositionally biased region" description="Polar residues" evidence="1">
    <location>
        <begin position="61"/>
        <end position="73"/>
    </location>
</feature>
<reference evidence="2 3" key="1">
    <citation type="submission" date="2024-09" db="EMBL/GenBank/DDBJ databases">
        <title>Chromosome-scale assembly of Riccia fluitans.</title>
        <authorList>
            <person name="Paukszto L."/>
            <person name="Sawicki J."/>
            <person name="Karawczyk K."/>
            <person name="Piernik-Szablinska J."/>
            <person name="Szczecinska M."/>
            <person name="Mazdziarz M."/>
        </authorList>
    </citation>
    <scope>NUCLEOTIDE SEQUENCE [LARGE SCALE GENOMIC DNA]</scope>
    <source>
        <strain evidence="2">Rf_01</strain>
        <tissue evidence="2">Aerial parts of the thallus</tissue>
    </source>
</reference>
<protein>
    <submittedName>
        <fullName evidence="2">Uncharacterized protein</fullName>
    </submittedName>
</protein>
<sequence length="99" mass="10760">MNRTKTDALARKMTRAAVYKNDANCTPNIEELEPTEGSNDCEHVRTKPSKANKEGRGSPTWMGQPTRNGTVTGMMTDGGNVTTWGTVGNQNDGSNERNT</sequence>
<feature type="region of interest" description="Disordered" evidence="1">
    <location>
        <begin position="29"/>
        <end position="99"/>
    </location>
</feature>
<dbReference type="EMBL" id="JBHFFA010000001">
    <property type="protein sequence ID" value="KAL2653352.1"/>
    <property type="molecule type" value="Genomic_DNA"/>
</dbReference>
<evidence type="ECO:0000313" key="3">
    <source>
        <dbReference type="Proteomes" id="UP001605036"/>
    </source>
</evidence>
<evidence type="ECO:0000313" key="2">
    <source>
        <dbReference type="EMBL" id="KAL2653352.1"/>
    </source>
</evidence>
<proteinExistence type="predicted"/>
<feature type="compositionally biased region" description="Low complexity" evidence="1">
    <location>
        <begin position="77"/>
        <end position="89"/>
    </location>
</feature>
<organism evidence="2 3">
    <name type="scientific">Riccia fluitans</name>
    <dbReference type="NCBI Taxonomy" id="41844"/>
    <lineage>
        <taxon>Eukaryota</taxon>
        <taxon>Viridiplantae</taxon>
        <taxon>Streptophyta</taxon>
        <taxon>Embryophyta</taxon>
        <taxon>Marchantiophyta</taxon>
        <taxon>Marchantiopsida</taxon>
        <taxon>Marchantiidae</taxon>
        <taxon>Marchantiales</taxon>
        <taxon>Ricciaceae</taxon>
        <taxon>Riccia</taxon>
    </lineage>
</organism>
<gene>
    <name evidence="2" type="ORF">R1flu_021480</name>
</gene>
<dbReference type="Proteomes" id="UP001605036">
    <property type="component" value="Unassembled WGS sequence"/>
</dbReference>
<feature type="compositionally biased region" description="Basic and acidic residues" evidence="1">
    <location>
        <begin position="40"/>
        <end position="56"/>
    </location>
</feature>
<comment type="caution">
    <text evidence="2">The sequence shown here is derived from an EMBL/GenBank/DDBJ whole genome shotgun (WGS) entry which is preliminary data.</text>
</comment>
<evidence type="ECO:0000256" key="1">
    <source>
        <dbReference type="SAM" id="MobiDB-lite"/>
    </source>
</evidence>
<name>A0ABD1ZQ11_9MARC</name>
<keyword evidence="3" id="KW-1185">Reference proteome</keyword>
<accession>A0ABD1ZQ11</accession>
<dbReference type="AlphaFoldDB" id="A0ABD1ZQ11"/>